<proteinExistence type="predicted"/>
<comment type="caution">
    <text evidence="1">The sequence shown here is derived from an EMBL/GenBank/DDBJ whole genome shotgun (WGS) entry which is preliminary data.</text>
</comment>
<keyword evidence="2" id="KW-1185">Reference proteome</keyword>
<evidence type="ECO:0000313" key="2">
    <source>
        <dbReference type="Proteomes" id="UP001500604"/>
    </source>
</evidence>
<accession>A0ABP8V6V9</accession>
<dbReference type="EMBL" id="BAABFL010000458">
    <property type="protein sequence ID" value="GAA4651626.1"/>
    <property type="molecule type" value="Genomic_DNA"/>
</dbReference>
<name>A0ABP8V6V9_9GAMM</name>
<protein>
    <submittedName>
        <fullName evidence="1">Uncharacterized protein</fullName>
    </submittedName>
</protein>
<gene>
    <name evidence="1" type="ORF">GCM10023116_39100</name>
</gene>
<evidence type="ECO:0000313" key="1">
    <source>
        <dbReference type="EMBL" id="GAA4651626.1"/>
    </source>
</evidence>
<organism evidence="1 2">
    <name type="scientific">Kistimonas scapharcae</name>
    <dbReference type="NCBI Taxonomy" id="1036133"/>
    <lineage>
        <taxon>Bacteria</taxon>
        <taxon>Pseudomonadati</taxon>
        <taxon>Pseudomonadota</taxon>
        <taxon>Gammaproteobacteria</taxon>
        <taxon>Oceanospirillales</taxon>
        <taxon>Endozoicomonadaceae</taxon>
        <taxon>Kistimonas</taxon>
    </lineage>
</organism>
<reference evidence="2" key="1">
    <citation type="journal article" date="2019" name="Int. J. Syst. Evol. Microbiol.">
        <title>The Global Catalogue of Microorganisms (GCM) 10K type strain sequencing project: providing services to taxonomists for standard genome sequencing and annotation.</title>
        <authorList>
            <consortium name="The Broad Institute Genomics Platform"/>
            <consortium name="The Broad Institute Genome Sequencing Center for Infectious Disease"/>
            <person name="Wu L."/>
            <person name="Ma J."/>
        </authorList>
    </citation>
    <scope>NUCLEOTIDE SEQUENCE [LARGE SCALE GENOMIC DNA]</scope>
    <source>
        <strain evidence="2">JCM 17805</strain>
    </source>
</reference>
<sequence>MCESSTKEEGLYLCEAIQILKLMADENCHTLQIFKSCLLTAINHFRVISYCLIVDSWLEDGSGEFITLSISESDLISLIHDQCLEPISEAYLLHRLPNPVVEEVLREQYRAQSKTPGEFLRKVRDLDEYISYLQQSKPSPVKQTTRQLAESLFDQLPHKHGRGAEAFECLCQHPDVEVIIDEICDGDDRRVRIKGTQEQPVTKKTVANWFTEKNKS</sequence>
<dbReference type="RefSeq" id="WP_345198041.1">
    <property type="nucleotide sequence ID" value="NZ_BAABFL010000458.1"/>
</dbReference>
<dbReference type="Proteomes" id="UP001500604">
    <property type="component" value="Unassembled WGS sequence"/>
</dbReference>